<proteinExistence type="predicted"/>
<dbReference type="Pfam" id="PF07696">
    <property type="entry name" value="7TMR-DISMED2"/>
    <property type="match status" value="1"/>
</dbReference>
<gene>
    <name evidence="12" type="ORF">P0Y53_08270</name>
</gene>
<feature type="transmembrane region" description="Helical" evidence="8">
    <location>
        <begin position="308"/>
        <end position="328"/>
    </location>
</feature>
<evidence type="ECO:0000256" key="2">
    <source>
        <dbReference type="ARBA" id="ARBA00012438"/>
    </source>
</evidence>
<sequence length="617" mass="70416">MFSVQPWSKTGLILLLLLCWSELFADTLYVSGKTPQPLLPFMELAETADSTASWQSMKMQPALFHAPGVQPLQEPDNYFWLRIPLVRLPQAGPEQLVSFSQLTFVDYYLCAGDSLLQSGKLGKFRPRAQWQNADNRFRFRLQLPVNTPLTLWIRVHHTKQYVPRFDFTISDRLLADKQLLKRQRIEFLLMGGMAVLFLYALLSFLVSRFRPYAWLMLFIGAMGLYTISMSGYFIDWFFPQSPATGWLFNIHLGHAGLVGMLLLILDFWQLKQRSKRFYQLISWLLGTLLLTSVVSWCLNYFWSNYNLMNTLNLLLCLPIIALLLVMIVRLWKRLDKAQLFLAYGILLFTVGGLVITICGFSLKEGSIALLPYVYTTNIILVALFFSTGLKEKLRMVDLDRKQALVLAEKNERITVLFNEVNHRVKNNLQMLYSLGDMQLPHVTDGVARAFLEDNLARIKTMMVVNRQLFQSEEVSGTGVLQLTRDLCHSIGAIYDPRRQVEVQVSGEQEAYLPAGHVLPFGLILTELLTNSYKHAFADKSLPGIQIAVAVENDHSLLSLTYADNGVGMISELHNQYSLGLELLRDLAYQLQAWLNMTGNNGFRCQLNIPLNNSESTK</sequence>
<keyword evidence="8" id="KW-0812">Transmembrane</keyword>
<evidence type="ECO:0000256" key="3">
    <source>
        <dbReference type="ARBA" id="ARBA00022553"/>
    </source>
</evidence>
<evidence type="ECO:0000259" key="9">
    <source>
        <dbReference type="Pfam" id="PF07568"/>
    </source>
</evidence>
<evidence type="ECO:0000256" key="1">
    <source>
        <dbReference type="ARBA" id="ARBA00000085"/>
    </source>
</evidence>
<evidence type="ECO:0000256" key="6">
    <source>
        <dbReference type="ARBA" id="ARBA00022777"/>
    </source>
</evidence>
<keyword evidence="6" id="KW-0418">Kinase</keyword>
<reference evidence="12" key="1">
    <citation type="submission" date="2023-03" db="EMBL/GenBank/DDBJ databases">
        <title>Andean soil-derived lignocellulolytic bacterial consortium as a source of novel taxa and putative plastic-active enzymes.</title>
        <authorList>
            <person name="Diaz-Garcia L."/>
            <person name="Chuvochina M."/>
            <person name="Feuerriegel G."/>
            <person name="Bunk B."/>
            <person name="Sproer C."/>
            <person name="Streit W.R."/>
            <person name="Rodriguez L.M."/>
            <person name="Overmann J."/>
            <person name="Jimenez D.J."/>
        </authorList>
    </citation>
    <scope>NUCLEOTIDE SEQUENCE</scope>
    <source>
        <strain evidence="12">MAG 7</strain>
    </source>
</reference>
<keyword evidence="4" id="KW-0808">Transferase</keyword>
<feature type="transmembrane region" description="Helical" evidence="8">
    <location>
        <begin position="368"/>
        <end position="385"/>
    </location>
</feature>
<evidence type="ECO:0000256" key="7">
    <source>
        <dbReference type="ARBA" id="ARBA00022840"/>
    </source>
</evidence>
<evidence type="ECO:0000256" key="8">
    <source>
        <dbReference type="SAM" id="Phobius"/>
    </source>
</evidence>
<dbReference type="EMBL" id="CP119311">
    <property type="protein sequence ID" value="WEK37495.1"/>
    <property type="molecule type" value="Genomic_DNA"/>
</dbReference>
<dbReference type="Gene3D" id="2.60.40.2380">
    <property type="match status" value="1"/>
</dbReference>
<evidence type="ECO:0000256" key="5">
    <source>
        <dbReference type="ARBA" id="ARBA00022741"/>
    </source>
</evidence>
<dbReference type="Gene3D" id="3.30.565.10">
    <property type="entry name" value="Histidine kinase-like ATPase, C-terminal domain"/>
    <property type="match status" value="1"/>
</dbReference>
<feature type="transmembrane region" description="Helical" evidence="8">
    <location>
        <begin position="340"/>
        <end position="362"/>
    </location>
</feature>
<feature type="domain" description="7TM-DISM receptor extracellular" evidence="11">
    <location>
        <begin position="69"/>
        <end position="163"/>
    </location>
</feature>
<dbReference type="SUPFAM" id="SSF55874">
    <property type="entry name" value="ATPase domain of HSP90 chaperone/DNA topoisomerase II/histidine kinase"/>
    <property type="match status" value="1"/>
</dbReference>
<dbReference type="PANTHER" id="PTHR41523">
    <property type="entry name" value="TWO-COMPONENT SYSTEM SENSOR PROTEIN"/>
    <property type="match status" value="1"/>
</dbReference>
<dbReference type="AlphaFoldDB" id="A0AAJ5WVD8"/>
<dbReference type="InterPro" id="IPR036890">
    <property type="entry name" value="HATPase_C_sf"/>
</dbReference>
<evidence type="ECO:0000313" key="13">
    <source>
        <dbReference type="Proteomes" id="UP001220610"/>
    </source>
</evidence>
<feature type="transmembrane region" description="Helical" evidence="8">
    <location>
        <begin position="280"/>
        <end position="302"/>
    </location>
</feature>
<accession>A0AAJ5WVD8</accession>
<evidence type="ECO:0000256" key="4">
    <source>
        <dbReference type="ARBA" id="ARBA00022679"/>
    </source>
</evidence>
<dbReference type="Pfam" id="PF07695">
    <property type="entry name" value="7TMR-DISM_7TM"/>
    <property type="match status" value="1"/>
</dbReference>
<keyword evidence="5" id="KW-0547">Nucleotide-binding</keyword>
<organism evidence="12 13">
    <name type="scientific">Candidatus Pseudobacter hemicellulosilyticus</name>
    <dbReference type="NCBI Taxonomy" id="3121375"/>
    <lineage>
        <taxon>Bacteria</taxon>
        <taxon>Pseudomonadati</taxon>
        <taxon>Bacteroidota</taxon>
        <taxon>Chitinophagia</taxon>
        <taxon>Chitinophagales</taxon>
        <taxon>Chitinophagaceae</taxon>
        <taxon>Pseudobacter</taxon>
    </lineage>
</organism>
<dbReference type="EC" id="2.7.13.3" evidence="2"/>
<dbReference type="Proteomes" id="UP001220610">
    <property type="component" value="Chromosome"/>
</dbReference>
<name>A0AAJ5WVD8_9BACT</name>
<feature type="domain" description="Signal transduction histidine kinase subgroup 2 dimerisation and phosphoacceptor" evidence="9">
    <location>
        <begin position="419"/>
        <end position="491"/>
    </location>
</feature>
<evidence type="ECO:0000313" key="12">
    <source>
        <dbReference type="EMBL" id="WEK37495.1"/>
    </source>
</evidence>
<dbReference type="GO" id="GO:0004673">
    <property type="term" value="F:protein histidine kinase activity"/>
    <property type="evidence" value="ECO:0007669"/>
    <property type="project" value="UniProtKB-EC"/>
</dbReference>
<feature type="domain" description="7TM-DISM receptor extracellular" evidence="10">
    <location>
        <begin position="185"/>
        <end position="389"/>
    </location>
</feature>
<keyword evidence="3" id="KW-0597">Phosphoprotein</keyword>
<dbReference type="InterPro" id="IPR011495">
    <property type="entry name" value="Sig_transdc_His_kin_sub2_dim/P"/>
</dbReference>
<dbReference type="GO" id="GO:0005524">
    <property type="term" value="F:ATP binding"/>
    <property type="evidence" value="ECO:0007669"/>
    <property type="project" value="UniProtKB-KW"/>
</dbReference>
<keyword evidence="8" id="KW-0472">Membrane</keyword>
<comment type="catalytic activity">
    <reaction evidence="1">
        <text>ATP + protein L-histidine = ADP + protein N-phospho-L-histidine.</text>
        <dbReference type="EC" id="2.7.13.3"/>
    </reaction>
</comment>
<dbReference type="InterPro" id="IPR011622">
    <property type="entry name" value="7TMR_DISM_rcpt_extracell_dom2"/>
</dbReference>
<dbReference type="Pfam" id="PF07568">
    <property type="entry name" value="HisKA_2"/>
    <property type="match status" value="1"/>
</dbReference>
<evidence type="ECO:0000259" key="10">
    <source>
        <dbReference type="Pfam" id="PF07695"/>
    </source>
</evidence>
<keyword evidence="7" id="KW-0067">ATP-binding</keyword>
<feature type="transmembrane region" description="Helical" evidence="8">
    <location>
        <begin position="213"/>
        <end position="234"/>
    </location>
</feature>
<dbReference type="PANTHER" id="PTHR41523:SF8">
    <property type="entry name" value="ETHYLENE RESPONSE SENSOR PROTEIN"/>
    <property type="match status" value="1"/>
</dbReference>
<evidence type="ECO:0000259" key="11">
    <source>
        <dbReference type="Pfam" id="PF07696"/>
    </source>
</evidence>
<feature type="transmembrane region" description="Helical" evidence="8">
    <location>
        <begin position="246"/>
        <end position="268"/>
    </location>
</feature>
<feature type="transmembrane region" description="Helical" evidence="8">
    <location>
        <begin position="187"/>
        <end position="206"/>
    </location>
</feature>
<dbReference type="InterPro" id="IPR011623">
    <property type="entry name" value="7TMR_DISM_rcpt_extracell_dom1"/>
</dbReference>
<protein>
    <recommendedName>
        <fullName evidence="2">histidine kinase</fullName>
        <ecNumber evidence="2">2.7.13.3</ecNumber>
    </recommendedName>
</protein>
<keyword evidence="8" id="KW-1133">Transmembrane helix</keyword>